<organism evidence="4 5">
    <name type="scientific">Pedobacter xixiisoli</name>
    <dbReference type="NCBI Taxonomy" id="1476464"/>
    <lineage>
        <taxon>Bacteria</taxon>
        <taxon>Pseudomonadati</taxon>
        <taxon>Bacteroidota</taxon>
        <taxon>Sphingobacteriia</taxon>
        <taxon>Sphingobacteriales</taxon>
        <taxon>Sphingobacteriaceae</taxon>
        <taxon>Pedobacter</taxon>
    </lineage>
</organism>
<dbReference type="SUPFAM" id="SSF52172">
    <property type="entry name" value="CheY-like"/>
    <property type="match status" value="1"/>
</dbReference>
<dbReference type="GO" id="GO:0000160">
    <property type="term" value="P:phosphorelay signal transduction system"/>
    <property type="evidence" value="ECO:0007669"/>
    <property type="project" value="InterPro"/>
</dbReference>
<dbReference type="RefSeq" id="WP_097129343.1">
    <property type="nucleotide sequence ID" value="NZ_OCMT01000001.1"/>
</dbReference>
<evidence type="ECO:0000313" key="5">
    <source>
        <dbReference type="Proteomes" id="UP000219281"/>
    </source>
</evidence>
<evidence type="ECO:0000256" key="2">
    <source>
        <dbReference type="PROSITE-ProRule" id="PRU00169"/>
    </source>
</evidence>
<dbReference type="InterPro" id="IPR001789">
    <property type="entry name" value="Sig_transdc_resp-reg_receiver"/>
</dbReference>
<feature type="domain" description="Response regulatory" evidence="3">
    <location>
        <begin position="8"/>
        <end position="122"/>
    </location>
</feature>
<dbReference type="PANTHER" id="PTHR44591:SF3">
    <property type="entry name" value="RESPONSE REGULATORY DOMAIN-CONTAINING PROTEIN"/>
    <property type="match status" value="1"/>
</dbReference>
<dbReference type="PROSITE" id="PS50110">
    <property type="entry name" value="RESPONSE_REGULATORY"/>
    <property type="match status" value="1"/>
</dbReference>
<accession>A0A285ZTW7</accession>
<dbReference type="AlphaFoldDB" id="A0A285ZTW7"/>
<proteinExistence type="predicted"/>
<gene>
    <name evidence="4" type="ORF">SAMN06297358_1004</name>
</gene>
<dbReference type="EMBL" id="OCMT01000001">
    <property type="protein sequence ID" value="SOD13090.1"/>
    <property type="molecule type" value="Genomic_DNA"/>
</dbReference>
<dbReference type="InterPro" id="IPR011006">
    <property type="entry name" value="CheY-like_superfamily"/>
</dbReference>
<feature type="modified residue" description="4-aspartylphosphate" evidence="2">
    <location>
        <position position="57"/>
    </location>
</feature>
<sequence>MEATDKKCVYVLEDNANIADIIEFLLVEELYEVKVCKNANAFWKEMQAHTPDMIVLDVILPDANGLDICTKLKKDIRTHRIPVMMMSGNNHLNKVKSKCDADSYINKPFDLNDFMQRVDYYSHIA</sequence>
<dbReference type="OrthoDB" id="5432534at2"/>
<name>A0A285ZTW7_9SPHI</name>
<protein>
    <submittedName>
        <fullName evidence="4">Response regulator receiver domain-containing protein</fullName>
    </submittedName>
</protein>
<dbReference type="Pfam" id="PF00072">
    <property type="entry name" value="Response_reg"/>
    <property type="match status" value="1"/>
</dbReference>
<dbReference type="SMART" id="SM00448">
    <property type="entry name" value="REC"/>
    <property type="match status" value="1"/>
</dbReference>
<dbReference type="Proteomes" id="UP000219281">
    <property type="component" value="Unassembled WGS sequence"/>
</dbReference>
<dbReference type="InterPro" id="IPR050595">
    <property type="entry name" value="Bact_response_regulator"/>
</dbReference>
<reference evidence="5" key="1">
    <citation type="submission" date="2017-09" db="EMBL/GenBank/DDBJ databases">
        <authorList>
            <person name="Varghese N."/>
            <person name="Submissions S."/>
        </authorList>
    </citation>
    <scope>NUCLEOTIDE SEQUENCE [LARGE SCALE GENOMIC DNA]</scope>
    <source>
        <strain evidence="5">CGMCC 1.12803</strain>
    </source>
</reference>
<dbReference type="PANTHER" id="PTHR44591">
    <property type="entry name" value="STRESS RESPONSE REGULATOR PROTEIN 1"/>
    <property type="match status" value="1"/>
</dbReference>
<dbReference type="Gene3D" id="3.40.50.2300">
    <property type="match status" value="1"/>
</dbReference>
<evidence type="ECO:0000259" key="3">
    <source>
        <dbReference type="PROSITE" id="PS50110"/>
    </source>
</evidence>
<keyword evidence="5" id="KW-1185">Reference proteome</keyword>
<keyword evidence="1 2" id="KW-0597">Phosphoprotein</keyword>
<evidence type="ECO:0000256" key="1">
    <source>
        <dbReference type="ARBA" id="ARBA00022553"/>
    </source>
</evidence>
<evidence type="ECO:0000313" key="4">
    <source>
        <dbReference type="EMBL" id="SOD13090.1"/>
    </source>
</evidence>